<evidence type="ECO:0000256" key="1">
    <source>
        <dbReference type="ARBA" id="ARBA00002343"/>
    </source>
</evidence>
<accession>A0A420J5W9</accession>
<dbReference type="PANTHER" id="PTHR12170:SF2">
    <property type="entry name" value="E3 UBIQUITIN-PROTEIN TRANSFERASE MAEA"/>
    <property type="match status" value="1"/>
</dbReference>
<evidence type="ECO:0000256" key="8">
    <source>
        <dbReference type="PROSITE-ProRule" id="PRU01215"/>
    </source>
</evidence>
<organism evidence="11 12">
    <name type="scientific">Golovinomyces cichoracearum</name>
    <dbReference type="NCBI Taxonomy" id="62708"/>
    <lineage>
        <taxon>Eukaryota</taxon>
        <taxon>Fungi</taxon>
        <taxon>Dikarya</taxon>
        <taxon>Ascomycota</taxon>
        <taxon>Pezizomycotina</taxon>
        <taxon>Leotiomycetes</taxon>
        <taxon>Erysiphales</taxon>
        <taxon>Erysiphaceae</taxon>
        <taxon>Golovinomyces</taxon>
    </lineage>
</organism>
<dbReference type="PROSITE" id="PS50897">
    <property type="entry name" value="CTLH"/>
    <property type="match status" value="1"/>
</dbReference>
<evidence type="ECO:0000256" key="7">
    <source>
        <dbReference type="ARBA" id="ARBA00022833"/>
    </source>
</evidence>
<dbReference type="GO" id="GO:0034657">
    <property type="term" value="C:GID complex"/>
    <property type="evidence" value="ECO:0007669"/>
    <property type="project" value="TreeGrafter"/>
</dbReference>
<feature type="domain" description="RING-Gid-type" evidence="10">
    <location>
        <begin position="352"/>
        <end position="413"/>
    </location>
</feature>
<comment type="caution">
    <text evidence="11">The sequence shown here is derived from an EMBL/GenBank/DDBJ whole genome shotgun (WGS) entry which is preliminary data.</text>
</comment>
<evidence type="ECO:0000313" key="11">
    <source>
        <dbReference type="EMBL" id="RKF82197.1"/>
    </source>
</evidence>
<evidence type="ECO:0000259" key="10">
    <source>
        <dbReference type="PROSITE" id="PS51867"/>
    </source>
</evidence>
<dbReference type="PROSITE" id="PS51867">
    <property type="entry name" value="ZF_RING_GID"/>
    <property type="match status" value="1"/>
</dbReference>
<evidence type="ECO:0000256" key="5">
    <source>
        <dbReference type="ARBA" id="ARBA00022723"/>
    </source>
</evidence>
<dbReference type="InterPro" id="IPR045098">
    <property type="entry name" value="Fyv10_fam"/>
</dbReference>
<dbReference type="GO" id="GO:0005634">
    <property type="term" value="C:nucleus"/>
    <property type="evidence" value="ECO:0007669"/>
    <property type="project" value="TreeGrafter"/>
</dbReference>
<dbReference type="InterPro" id="IPR044063">
    <property type="entry name" value="ZF_RING_GID"/>
</dbReference>
<keyword evidence="6 8" id="KW-0863">Zinc-finger</keyword>
<comment type="subcellular location">
    <subcellularLocation>
        <location evidence="2">Cytoplasm</location>
    </subcellularLocation>
</comment>
<dbReference type="InterPro" id="IPR006594">
    <property type="entry name" value="LisH"/>
</dbReference>
<dbReference type="PANTHER" id="PTHR12170">
    <property type="entry name" value="MACROPHAGE ERYTHROBLAST ATTACHER-RELATED"/>
    <property type="match status" value="1"/>
</dbReference>
<keyword evidence="5" id="KW-0479">Metal-binding</keyword>
<feature type="zinc finger region" description="RING-Gid-type" evidence="8">
    <location>
        <begin position="352"/>
        <end position="413"/>
    </location>
</feature>
<dbReference type="EMBL" id="MCBS01017416">
    <property type="protein sequence ID" value="RKF82197.1"/>
    <property type="molecule type" value="Genomic_DNA"/>
</dbReference>
<evidence type="ECO:0000259" key="9">
    <source>
        <dbReference type="PROSITE" id="PS50897"/>
    </source>
</evidence>
<dbReference type="PROSITE" id="PS50896">
    <property type="entry name" value="LISH"/>
    <property type="match status" value="1"/>
</dbReference>
<dbReference type="SMART" id="SM00667">
    <property type="entry name" value="LisH"/>
    <property type="match status" value="1"/>
</dbReference>
<dbReference type="GO" id="GO:0043161">
    <property type="term" value="P:proteasome-mediated ubiquitin-dependent protein catabolic process"/>
    <property type="evidence" value="ECO:0007669"/>
    <property type="project" value="InterPro"/>
</dbReference>
<dbReference type="SMART" id="SM00757">
    <property type="entry name" value="CRA"/>
    <property type="match status" value="1"/>
</dbReference>
<evidence type="ECO:0000256" key="3">
    <source>
        <dbReference type="ARBA" id="ARBA00010615"/>
    </source>
</evidence>
<gene>
    <name evidence="11" type="ORF">GcM1_174025</name>
</gene>
<dbReference type="GO" id="GO:0005737">
    <property type="term" value="C:cytoplasm"/>
    <property type="evidence" value="ECO:0007669"/>
    <property type="project" value="UniProtKB-SubCell"/>
</dbReference>
<dbReference type="InterPro" id="IPR013144">
    <property type="entry name" value="CRA_dom"/>
</dbReference>
<dbReference type="GO" id="GO:0061630">
    <property type="term" value="F:ubiquitin protein ligase activity"/>
    <property type="evidence" value="ECO:0007669"/>
    <property type="project" value="InterPro"/>
</dbReference>
<dbReference type="SMART" id="SM00668">
    <property type="entry name" value="CTLH"/>
    <property type="match status" value="1"/>
</dbReference>
<dbReference type="Pfam" id="PF10607">
    <property type="entry name" value="CTLH"/>
    <property type="match status" value="1"/>
</dbReference>
<dbReference type="Pfam" id="PF08513">
    <property type="entry name" value="LisH"/>
    <property type="match status" value="1"/>
</dbReference>
<evidence type="ECO:0000313" key="12">
    <source>
        <dbReference type="Proteomes" id="UP000285326"/>
    </source>
</evidence>
<dbReference type="InterPro" id="IPR024964">
    <property type="entry name" value="CTLH/CRA"/>
</dbReference>
<evidence type="ECO:0000256" key="6">
    <source>
        <dbReference type="ARBA" id="ARBA00022771"/>
    </source>
</evidence>
<evidence type="ECO:0000256" key="2">
    <source>
        <dbReference type="ARBA" id="ARBA00004496"/>
    </source>
</evidence>
<sequence length="428" mass="49027">MADQITSKLNPDLHLILVWFFSSSMSLFAKTQQDQPFLRLPFELLRKNFKAAHFSVEKESTVVKSTLKDTTHASISAGASLDGVLKNFDSMLSRIRGLKRKLISCSEEETRLQQNSLSRIRHIRELYEMKSLDDVKYEEWSRIRLDRLIVDYLLRNGFEDSAKALANEKRIECLVDVDTFIQMNRIRESLLNESVVEALAWCHENKKDLRRMESNLEFLLRFQQYIELIRSQDPAKLLESISHINKYLLPYRSSYPRELRQACGLLAFLPGTRAPAYAVLYSQDRWQILANLFYQTHNTLLSLPSSPLLQIALSAGLSALKTPSCHSQKKNTTVAQSSNTSTCVSSLSASVCPICSTELNSLAKDVPYAHHTKSHVASDLVMLPNGYVYRKQWLKDYSEKAGLPEGKFRNTSEGKIYSEWELKKLFIT</sequence>
<evidence type="ECO:0000256" key="4">
    <source>
        <dbReference type="ARBA" id="ARBA00022490"/>
    </source>
</evidence>
<keyword evidence="7" id="KW-0862">Zinc</keyword>
<comment type="similarity">
    <text evidence="3">Belongs to the FYV10 family.</text>
</comment>
<dbReference type="Proteomes" id="UP000285326">
    <property type="component" value="Unassembled WGS sequence"/>
</dbReference>
<dbReference type="InterPro" id="IPR006595">
    <property type="entry name" value="CTLH_C"/>
</dbReference>
<feature type="domain" description="CTLH" evidence="9">
    <location>
        <begin position="179"/>
        <end position="236"/>
    </location>
</feature>
<dbReference type="GO" id="GO:0008270">
    <property type="term" value="F:zinc ion binding"/>
    <property type="evidence" value="ECO:0007669"/>
    <property type="project" value="UniProtKB-KW"/>
</dbReference>
<reference evidence="11 12" key="1">
    <citation type="journal article" date="2018" name="BMC Genomics">
        <title>Comparative genome analyses reveal sequence features reflecting distinct modes of host-adaptation between dicot and monocot powdery mildew.</title>
        <authorList>
            <person name="Wu Y."/>
            <person name="Ma X."/>
            <person name="Pan Z."/>
            <person name="Kale S.D."/>
            <person name="Song Y."/>
            <person name="King H."/>
            <person name="Zhang Q."/>
            <person name="Presley C."/>
            <person name="Deng X."/>
            <person name="Wei C.I."/>
            <person name="Xiao S."/>
        </authorList>
    </citation>
    <scope>NUCLEOTIDE SEQUENCE [LARGE SCALE GENOMIC DNA]</scope>
    <source>
        <strain evidence="11">UMSG1</strain>
    </source>
</reference>
<keyword evidence="4" id="KW-0963">Cytoplasm</keyword>
<dbReference type="AlphaFoldDB" id="A0A420J5W9"/>
<proteinExistence type="inferred from homology"/>
<comment type="function">
    <text evidence="1">Involved in the proteasome-dependent degradation of fructose-1,6-bisphosphatase.</text>
</comment>
<protein>
    <submittedName>
        <fullName evidence="11">Protein FYV10</fullName>
    </submittedName>
</protein>
<name>A0A420J5W9_9PEZI</name>